<dbReference type="InterPro" id="IPR036942">
    <property type="entry name" value="Beta-barrel_TonB_sf"/>
</dbReference>
<evidence type="ECO:0000256" key="3">
    <source>
        <dbReference type="ARBA" id="ARBA00023237"/>
    </source>
</evidence>
<dbReference type="SUPFAM" id="SSF56935">
    <property type="entry name" value="Porins"/>
    <property type="match status" value="1"/>
</dbReference>
<dbReference type="PATRIC" id="fig|1122219.3.peg.1248"/>
<feature type="domain" description="TonB-dependent receptor-like beta-barrel" evidence="4">
    <location>
        <begin position="11"/>
        <end position="65"/>
    </location>
</feature>
<evidence type="ECO:0000313" key="6">
    <source>
        <dbReference type="Proteomes" id="UP000036503"/>
    </source>
</evidence>
<evidence type="ECO:0000256" key="1">
    <source>
        <dbReference type="ARBA" id="ARBA00004442"/>
    </source>
</evidence>
<comment type="caution">
    <text evidence="5">The sequence shown here is derived from an EMBL/GenBank/DDBJ whole genome shotgun (WGS) entry which is preliminary data.</text>
</comment>
<protein>
    <recommendedName>
        <fullName evidence="4">TonB-dependent receptor-like beta-barrel domain-containing protein</fullName>
    </recommendedName>
</protein>
<dbReference type="Pfam" id="PF00593">
    <property type="entry name" value="TonB_dep_Rec_b-barrel"/>
    <property type="match status" value="1"/>
</dbReference>
<comment type="subcellular location">
    <subcellularLocation>
        <location evidence="1">Cell outer membrane</location>
    </subcellularLocation>
</comment>
<name>A0A0J6WSG1_9FIRM</name>
<evidence type="ECO:0000256" key="2">
    <source>
        <dbReference type="ARBA" id="ARBA00023136"/>
    </source>
</evidence>
<dbReference type="InterPro" id="IPR000531">
    <property type="entry name" value="Beta-barrel_TonB"/>
</dbReference>
<accession>A0A0J6WSG1</accession>
<keyword evidence="3" id="KW-0998">Cell outer membrane</keyword>
<dbReference type="InParanoid" id="A0A0J6WSG1"/>
<dbReference type="GO" id="GO:0009279">
    <property type="term" value="C:cell outer membrane"/>
    <property type="evidence" value="ECO:0007669"/>
    <property type="project" value="UniProtKB-SubCell"/>
</dbReference>
<reference evidence="5 6" key="1">
    <citation type="submission" date="2015-06" db="EMBL/GenBank/DDBJ databases">
        <title>Draft genome sequence of beer spoilage bacterium Megasphaera cerevisiae type strain 20462.</title>
        <authorList>
            <person name="Kutumbaka K."/>
            <person name="Pasmowitz J."/>
            <person name="Mategko J."/>
            <person name="Reyes D."/>
            <person name="Friedrich A."/>
            <person name="Han S."/>
            <person name="Martens-Habbena W."/>
            <person name="Neal-McKinney J."/>
            <person name="Janagama H.K."/>
            <person name="Nadala C."/>
            <person name="Samadpour M."/>
        </authorList>
    </citation>
    <scope>NUCLEOTIDE SEQUENCE [LARGE SCALE GENOMIC DNA]</scope>
    <source>
        <strain evidence="5 6">DSM 20462</strain>
    </source>
</reference>
<dbReference type="Proteomes" id="UP000036503">
    <property type="component" value="Unassembled WGS sequence"/>
</dbReference>
<dbReference type="AlphaFoldDB" id="A0A0J6WSG1"/>
<gene>
    <name evidence="5" type="ORF">AB840_07830</name>
</gene>
<proteinExistence type="predicted"/>
<dbReference type="Gene3D" id="2.40.170.20">
    <property type="entry name" value="TonB-dependent receptor, beta-barrel domain"/>
    <property type="match status" value="1"/>
</dbReference>
<evidence type="ECO:0000313" key="5">
    <source>
        <dbReference type="EMBL" id="KMO86450.1"/>
    </source>
</evidence>
<evidence type="ECO:0000259" key="4">
    <source>
        <dbReference type="Pfam" id="PF00593"/>
    </source>
</evidence>
<keyword evidence="6" id="KW-1185">Reference proteome</keyword>
<dbReference type="EMBL" id="LEKT01000022">
    <property type="protein sequence ID" value="KMO86450.1"/>
    <property type="molecule type" value="Genomic_DNA"/>
</dbReference>
<keyword evidence="2" id="KW-0472">Membrane</keyword>
<sequence length="89" mass="10134">MYSGSAAGIGTGRLGWYWIDNPDLKPEKSVNIDLSVEGENAHTYARAGLFYNRIRNYMTTYFTGSLLDFHPEINEKDISGQVKFLNRKL</sequence>
<organism evidence="5 6">
    <name type="scientific">Megasphaera cerevisiae DSM 20462</name>
    <dbReference type="NCBI Taxonomy" id="1122219"/>
    <lineage>
        <taxon>Bacteria</taxon>
        <taxon>Bacillati</taxon>
        <taxon>Bacillota</taxon>
        <taxon>Negativicutes</taxon>
        <taxon>Veillonellales</taxon>
        <taxon>Veillonellaceae</taxon>
        <taxon>Megasphaera</taxon>
    </lineage>
</organism>
<dbReference type="STRING" id="39029.BSR42_07945"/>